<keyword evidence="1" id="KW-0812">Transmembrane</keyword>
<keyword evidence="4" id="KW-1185">Reference proteome</keyword>
<feature type="transmembrane region" description="Helical" evidence="1">
    <location>
        <begin position="247"/>
        <end position="274"/>
    </location>
</feature>
<dbReference type="KEGG" id="fya:KMW28_11660"/>
<feature type="domain" description="Type I restriction enzyme R protein N-terminal" evidence="2">
    <location>
        <begin position="50"/>
        <end position="151"/>
    </location>
</feature>
<dbReference type="AlphaFoldDB" id="A0AAX1N316"/>
<evidence type="ECO:0000313" key="4">
    <source>
        <dbReference type="Proteomes" id="UP000678679"/>
    </source>
</evidence>
<organism evidence="3 4">
    <name type="scientific">Flammeovirga yaeyamensis</name>
    <dbReference type="NCBI Taxonomy" id="367791"/>
    <lineage>
        <taxon>Bacteria</taxon>
        <taxon>Pseudomonadati</taxon>
        <taxon>Bacteroidota</taxon>
        <taxon>Cytophagia</taxon>
        <taxon>Cytophagales</taxon>
        <taxon>Flammeovirgaceae</taxon>
        <taxon>Flammeovirga</taxon>
    </lineage>
</organism>
<gene>
    <name evidence="3" type="ORF">KMW28_11660</name>
</gene>
<keyword evidence="1" id="KW-1133">Transmembrane helix</keyword>
<evidence type="ECO:0000259" key="2">
    <source>
        <dbReference type="Pfam" id="PF13588"/>
    </source>
</evidence>
<evidence type="ECO:0000313" key="3">
    <source>
        <dbReference type="EMBL" id="QWG00308.1"/>
    </source>
</evidence>
<keyword evidence="1" id="KW-0472">Membrane</keyword>
<name>A0AAX1N316_9BACT</name>
<feature type="transmembrane region" description="Helical" evidence="1">
    <location>
        <begin position="286"/>
        <end position="304"/>
    </location>
</feature>
<reference evidence="3 4" key="1">
    <citation type="submission" date="2021-05" db="EMBL/GenBank/DDBJ databases">
        <title>Comparative genomic studies on the polysaccharide-degrading batcterial strains of the Flammeovirga genus.</title>
        <authorList>
            <person name="Zewei F."/>
            <person name="Zheng Z."/>
            <person name="Yu L."/>
            <person name="Ruyue G."/>
            <person name="Yanhong M."/>
            <person name="Yuanyuan C."/>
            <person name="Jingyan G."/>
            <person name="Wenjun H."/>
        </authorList>
    </citation>
    <scope>NUCLEOTIDE SEQUENCE [LARGE SCALE GENOMIC DNA]</scope>
    <source>
        <strain evidence="3 4">NBRC:100898</strain>
    </source>
</reference>
<dbReference type="Pfam" id="PF13588">
    <property type="entry name" value="HSDR_N_2"/>
    <property type="match status" value="1"/>
</dbReference>
<proteinExistence type="predicted"/>
<feature type="transmembrane region" description="Helical" evidence="1">
    <location>
        <begin position="324"/>
        <end position="344"/>
    </location>
</feature>
<dbReference type="InterPro" id="IPR029464">
    <property type="entry name" value="HSDR_N"/>
</dbReference>
<protein>
    <submittedName>
        <fullName evidence="3">Type I restriction enzyme HsdR N-terminal domain-containing protein</fullName>
    </submittedName>
</protein>
<accession>A0AAX1N316</accession>
<evidence type="ECO:0000256" key="1">
    <source>
        <dbReference type="SAM" id="Phobius"/>
    </source>
</evidence>
<sequence>MSSQEIIFTKTHIQMKWLSKGLKDKVIKINKRTNEVTYLPHQKTRSLNNPEEKVQLETFLKVIYELGYPASHVRVCVPVKMGSSTKEADIIGYNDEEGLEPTLIVECKKKGVSRNVLMQAVHQGFSYAAALMAHYVWTTDGANDYYHEVLPHKIGEREKNVLPSVPKFNGKNSFFFKIRKRFFRSTKDIFSFIGKSLKNTLFIHSLIYISFLFITFFGSSKLLFININKILATPIVEKMWYTFKMDFSWFYVSLSFLSILFIITLSNIISFFPALGNNRLKWRQKLLITFFMTIPIWVTVKFFSKAWWNWDHYLRLGEKTWMFLQPHLLILPVQFIIIAGILALPKKTKRRKRK</sequence>
<dbReference type="RefSeq" id="WP_169663273.1">
    <property type="nucleotide sequence ID" value="NZ_CP076132.1"/>
</dbReference>
<feature type="transmembrane region" description="Helical" evidence="1">
    <location>
        <begin position="201"/>
        <end position="227"/>
    </location>
</feature>
<dbReference type="Proteomes" id="UP000678679">
    <property type="component" value="Chromosome 1"/>
</dbReference>
<dbReference type="EMBL" id="CP076132">
    <property type="protein sequence ID" value="QWG00308.1"/>
    <property type="molecule type" value="Genomic_DNA"/>
</dbReference>